<proteinExistence type="inferred from homology"/>
<evidence type="ECO:0000256" key="2">
    <source>
        <dbReference type="ARBA" id="ARBA00022598"/>
    </source>
</evidence>
<dbReference type="InterPro" id="IPR025110">
    <property type="entry name" value="AMP-bd_C"/>
</dbReference>
<gene>
    <name evidence="7" type="ORF">Taqua_00283</name>
</gene>
<dbReference type="InterPro" id="IPR000873">
    <property type="entry name" value="AMP-dep_synth/lig_dom"/>
</dbReference>
<evidence type="ECO:0000256" key="1">
    <source>
        <dbReference type="ARBA" id="ARBA00006432"/>
    </source>
</evidence>
<keyword evidence="2 7" id="KW-0436">Ligase</keyword>
<dbReference type="NCBIfam" id="NF006020">
    <property type="entry name" value="PRK08162.1"/>
    <property type="match status" value="1"/>
</dbReference>
<organism evidence="7 8">
    <name type="scientific">Tepidimonas aquatica</name>
    <dbReference type="NCBI Taxonomy" id="247482"/>
    <lineage>
        <taxon>Bacteria</taxon>
        <taxon>Pseudomonadati</taxon>
        <taxon>Pseudomonadota</taxon>
        <taxon>Betaproteobacteria</taxon>
        <taxon>Burkholderiales</taxon>
        <taxon>Tepidimonas</taxon>
    </lineage>
</organism>
<evidence type="ECO:0000256" key="4">
    <source>
        <dbReference type="ARBA" id="ARBA00023098"/>
    </source>
</evidence>
<name>A0A554WVE7_9BURK</name>
<evidence type="ECO:0000259" key="5">
    <source>
        <dbReference type="Pfam" id="PF00501"/>
    </source>
</evidence>
<feature type="domain" description="AMP-dependent synthetase/ligase" evidence="5">
    <location>
        <begin position="24"/>
        <end position="409"/>
    </location>
</feature>
<dbReference type="CDD" id="cd12118">
    <property type="entry name" value="ttLC_FACS_AEE21_like"/>
    <property type="match status" value="1"/>
</dbReference>
<dbReference type="PANTHER" id="PTHR43859">
    <property type="entry name" value="ACYL-ACTIVATING ENZYME"/>
    <property type="match status" value="1"/>
</dbReference>
<evidence type="ECO:0000313" key="8">
    <source>
        <dbReference type="Proteomes" id="UP000318554"/>
    </source>
</evidence>
<dbReference type="Pfam" id="PF13193">
    <property type="entry name" value="AMP-binding_C"/>
    <property type="match status" value="1"/>
</dbReference>
<keyword evidence="3" id="KW-0276">Fatty acid metabolism</keyword>
<dbReference type="PANTHER" id="PTHR43859:SF4">
    <property type="entry name" value="BUTANOATE--COA LIGASE AAE1-RELATED"/>
    <property type="match status" value="1"/>
</dbReference>
<keyword evidence="8" id="KW-1185">Reference proteome</keyword>
<keyword evidence="4" id="KW-0443">Lipid metabolism</keyword>
<dbReference type="FunFam" id="3.30.300.30:FF:000008">
    <property type="entry name" value="2,3-dihydroxybenzoate-AMP ligase"/>
    <property type="match status" value="1"/>
</dbReference>
<dbReference type="EMBL" id="VJNA01000003">
    <property type="protein sequence ID" value="TSE27552.1"/>
    <property type="molecule type" value="Genomic_DNA"/>
</dbReference>
<evidence type="ECO:0000256" key="3">
    <source>
        <dbReference type="ARBA" id="ARBA00022832"/>
    </source>
</evidence>
<dbReference type="GO" id="GO:0004467">
    <property type="term" value="F:long-chain fatty acid-CoA ligase activity"/>
    <property type="evidence" value="ECO:0007669"/>
    <property type="project" value="UniProtKB-EC"/>
</dbReference>
<dbReference type="Proteomes" id="UP000318554">
    <property type="component" value="Unassembled WGS sequence"/>
</dbReference>
<dbReference type="PROSITE" id="PS00455">
    <property type="entry name" value="AMP_BINDING"/>
    <property type="match status" value="1"/>
</dbReference>
<evidence type="ECO:0000313" key="7">
    <source>
        <dbReference type="EMBL" id="TSE27552.1"/>
    </source>
</evidence>
<dbReference type="Gene3D" id="3.40.50.12780">
    <property type="entry name" value="N-terminal domain of ligase-like"/>
    <property type="match status" value="1"/>
</dbReference>
<dbReference type="SUPFAM" id="SSF56801">
    <property type="entry name" value="Acetyl-CoA synthetase-like"/>
    <property type="match status" value="1"/>
</dbReference>
<feature type="domain" description="AMP-binding enzyme C-terminal" evidence="6">
    <location>
        <begin position="459"/>
        <end position="533"/>
    </location>
</feature>
<dbReference type="InterPro" id="IPR042099">
    <property type="entry name" value="ANL_N_sf"/>
</dbReference>
<dbReference type="EC" id="6.2.1.3" evidence="7"/>
<dbReference type="Pfam" id="PF00501">
    <property type="entry name" value="AMP-binding"/>
    <property type="match status" value="1"/>
</dbReference>
<dbReference type="RefSeq" id="WP_144324267.1">
    <property type="nucleotide sequence ID" value="NZ_VJNA01000003.1"/>
</dbReference>
<evidence type="ECO:0000259" key="6">
    <source>
        <dbReference type="Pfam" id="PF13193"/>
    </source>
</evidence>
<dbReference type="InterPro" id="IPR020845">
    <property type="entry name" value="AMP-binding_CS"/>
</dbReference>
<comment type="caution">
    <text evidence="7">The sequence shown here is derived from an EMBL/GenBank/DDBJ whole genome shotgun (WGS) entry which is preliminary data.</text>
</comment>
<dbReference type="InterPro" id="IPR045851">
    <property type="entry name" value="AMP-bd_C_sf"/>
</dbReference>
<dbReference type="Gene3D" id="3.30.300.30">
    <property type="match status" value="1"/>
</dbReference>
<accession>A0A554WVE7</accession>
<comment type="similarity">
    <text evidence="1">Belongs to the ATP-dependent AMP-binding enzyme family.</text>
</comment>
<dbReference type="OrthoDB" id="9766486at2"/>
<sequence>MPIADHDLPRCAANHAPLTPLDFLRRTAEVHPQLPAIVHGTGAHAANQTWGETAQRCRRMASALRRAGVQRGDVVATLLPNTPPMVEAHFGVPLAGAVLNALNTRLEPASIAYMLDHGEARVILVDPEFSALLAQALPLRTRREPLLVVQTQDPWFGAPTATLDAVDYEDWLRQGDPDFPWEGPPDEWDAIALNYTSGTTGHPKGVVYHHRGAALNAVSNILEWDMPKHPVYLWTLPMFHCNGWCFPWTLAARAGLNVCLRKVDAATVLGLMRAWRVTHYCGAPIVHAMLANAPDELKAGLHPGIRGMVAASAPPAALLEAMARMGIELTHVYGLTEVYGPATVCALQPGWRDLPLQEQARLHARQGVRYHLQQDARVLDPATLQPVPWDGETIGEVMFRGNIVMKGYLKNPEATAQALAGGWFHTGDLAVQHPDGYIKIKDRSKDIIISGGENISSIEIEDVLYRHPAVQAAAVVAKPDPRWGETPCAFIELKPGAHASVEDIIAHCRAHLAGFKIPRAVVFTELPKTSTGKIQKFELRRLAGSVQAIDV</sequence>
<protein>
    <submittedName>
        <fullName evidence="7">Long-chain-fatty-acid--CoA ligase</fullName>
        <ecNumber evidence="7">6.2.1.3</ecNumber>
    </submittedName>
</protein>
<reference evidence="7 8" key="1">
    <citation type="submission" date="2019-07" db="EMBL/GenBank/DDBJ databases">
        <title>Tepidimonas aquatica CLN-1 draft genome.</title>
        <authorList>
            <person name="Da Costa M.S."/>
            <person name="Froufe H.J.C."/>
            <person name="Egas C."/>
            <person name="Albuquerque L."/>
        </authorList>
    </citation>
    <scope>NUCLEOTIDE SEQUENCE [LARGE SCALE GENOMIC DNA]</scope>
    <source>
        <strain evidence="7 8">CLN-1</strain>
    </source>
</reference>
<dbReference type="AlphaFoldDB" id="A0A554WVE7"/>